<dbReference type="SUPFAM" id="SSF143120">
    <property type="entry name" value="YefM-like"/>
    <property type="match status" value="1"/>
</dbReference>
<evidence type="ECO:0000256" key="2">
    <source>
        <dbReference type="RuleBase" id="RU362080"/>
    </source>
</evidence>
<proteinExistence type="inferred from homology"/>
<dbReference type="NCBIfam" id="TIGR01552">
    <property type="entry name" value="phd_fam"/>
    <property type="match status" value="1"/>
</dbReference>
<dbReference type="AlphaFoldDB" id="A0A1V2ZY58"/>
<reference evidence="4 5" key="1">
    <citation type="submission" date="2017-02" db="EMBL/GenBank/DDBJ databases">
        <title>Genomic diversity within the haloalkaliphilic genus Thioalkalivibrio.</title>
        <authorList>
            <person name="Ahn A.-C."/>
            <person name="Meier-Kolthoff J."/>
            <person name="Overmars L."/>
            <person name="Richter M."/>
            <person name="Woyke T."/>
            <person name="Sorokin D.Y."/>
            <person name="Muyzer G."/>
        </authorList>
    </citation>
    <scope>NUCLEOTIDE SEQUENCE [LARGE SCALE GENOMIC DNA]</scope>
    <source>
        <strain evidence="4 5">HL17</strain>
    </source>
</reference>
<sequence>METVSAREARERLAWVLDRVEAGEEVVIQRQGRPVARLVRPSSPFPGFPDRSGLRAELPPCGEGGAEAVRAGRDEERF</sequence>
<dbReference type="InterPro" id="IPR036165">
    <property type="entry name" value="YefM-like_sf"/>
</dbReference>
<dbReference type="Proteomes" id="UP000189177">
    <property type="component" value="Unassembled WGS sequence"/>
</dbReference>
<dbReference type="OrthoDB" id="5786196at2"/>
<feature type="region of interest" description="Disordered" evidence="3">
    <location>
        <begin position="41"/>
        <end position="78"/>
    </location>
</feature>
<dbReference type="Gene3D" id="3.40.1620.10">
    <property type="entry name" value="YefM-like domain"/>
    <property type="match status" value="1"/>
</dbReference>
<name>A0A1V2ZY58_9GAMM</name>
<organism evidence="4 5">
    <name type="scientific">Thioalkalivibrio halophilus</name>
    <dbReference type="NCBI Taxonomy" id="252474"/>
    <lineage>
        <taxon>Bacteria</taxon>
        <taxon>Pseudomonadati</taxon>
        <taxon>Pseudomonadota</taxon>
        <taxon>Gammaproteobacteria</taxon>
        <taxon>Chromatiales</taxon>
        <taxon>Ectothiorhodospiraceae</taxon>
        <taxon>Thioalkalivibrio</taxon>
    </lineage>
</organism>
<dbReference type="InterPro" id="IPR051416">
    <property type="entry name" value="phD-YefM_TA_antitoxins"/>
</dbReference>
<evidence type="ECO:0000313" key="4">
    <source>
        <dbReference type="EMBL" id="OOC10016.1"/>
    </source>
</evidence>
<dbReference type="EMBL" id="MUZR01000027">
    <property type="protein sequence ID" value="OOC10016.1"/>
    <property type="molecule type" value="Genomic_DNA"/>
</dbReference>
<keyword evidence="5" id="KW-1185">Reference proteome</keyword>
<dbReference type="PANTHER" id="PTHR35377">
    <property type="entry name" value="ANTITOXIN VAPB49-RELATED-RELATED"/>
    <property type="match status" value="1"/>
</dbReference>
<gene>
    <name evidence="4" type="ORF">B1A74_08120</name>
</gene>
<comment type="similarity">
    <text evidence="1 2">Belongs to the phD/YefM antitoxin family.</text>
</comment>
<accession>A0A1V2ZY58</accession>
<comment type="caution">
    <text evidence="4">The sequence shown here is derived from an EMBL/GenBank/DDBJ whole genome shotgun (WGS) entry which is preliminary data.</text>
</comment>
<evidence type="ECO:0000256" key="3">
    <source>
        <dbReference type="SAM" id="MobiDB-lite"/>
    </source>
</evidence>
<comment type="function">
    <text evidence="2">Antitoxin component of a type II toxin-antitoxin (TA) system.</text>
</comment>
<evidence type="ECO:0000256" key="1">
    <source>
        <dbReference type="ARBA" id="ARBA00009981"/>
    </source>
</evidence>
<dbReference type="RefSeq" id="WP_018947601.1">
    <property type="nucleotide sequence ID" value="NZ_MUZR01000027.1"/>
</dbReference>
<evidence type="ECO:0000313" key="5">
    <source>
        <dbReference type="Proteomes" id="UP000189177"/>
    </source>
</evidence>
<dbReference type="InterPro" id="IPR006442">
    <property type="entry name" value="Antitoxin_Phd/YefM"/>
</dbReference>
<protein>
    <recommendedName>
        <fullName evidence="2">Antitoxin</fullName>
    </recommendedName>
</protein>
<dbReference type="Pfam" id="PF02604">
    <property type="entry name" value="PhdYeFM_antitox"/>
    <property type="match status" value="1"/>
</dbReference>
<dbReference type="PANTHER" id="PTHR35377:SF8">
    <property type="entry name" value="ANTITOXIN VAPB22"/>
    <property type="match status" value="1"/>
</dbReference>
<dbReference type="STRING" id="252474.B1A74_08120"/>